<organism evidence="4 5">
    <name type="scientific">Trichococcus collinsii</name>
    <dbReference type="NCBI Taxonomy" id="157076"/>
    <lineage>
        <taxon>Bacteria</taxon>
        <taxon>Bacillati</taxon>
        <taxon>Bacillota</taxon>
        <taxon>Bacilli</taxon>
        <taxon>Lactobacillales</taxon>
        <taxon>Carnobacteriaceae</taxon>
        <taxon>Trichococcus</taxon>
    </lineage>
</organism>
<accession>A0AB37ZY57</accession>
<dbReference type="GO" id="GO:0005886">
    <property type="term" value="C:plasma membrane"/>
    <property type="evidence" value="ECO:0007669"/>
    <property type="project" value="TreeGrafter"/>
</dbReference>
<comment type="caution">
    <text evidence="4">The sequence shown here is derived from an EMBL/GenBank/DDBJ whole genome shotgun (WGS) entry which is preliminary data.</text>
</comment>
<evidence type="ECO:0000313" key="5">
    <source>
        <dbReference type="Proteomes" id="UP000199042"/>
    </source>
</evidence>
<protein>
    <submittedName>
        <fullName evidence="4">Prepilin peptidase CpaA</fullName>
    </submittedName>
</protein>
<evidence type="ECO:0000313" key="4">
    <source>
        <dbReference type="EMBL" id="SEA15779.1"/>
    </source>
</evidence>
<feature type="domain" description="Prepilin type IV endopeptidase peptidase" evidence="3">
    <location>
        <begin position="9"/>
        <end position="109"/>
    </location>
</feature>
<keyword evidence="5" id="KW-1185">Reference proteome</keyword>
<dbReference type="GO" id="GO:0004190">
    <property type="term" value="F:aspartic-type endopeptidase activity"/>
    <property type="evidence" value="ECO:0007669"/>
    <property type="project" value="InterPro"/>
</dbReference>
<dbReference type="Pfam" id="PF01478">
    <property type="entry name" value="Peptidase_A24"/>
    <property type="match status" value="1"/>
</dbReference>
<name>A0AB37ZY57_9LACT</name>
<feature type="transmembrane region" description="Helical" evidence="2">
    <location>
        <begin position="164"/>
        <end position="182"/>
    </location>
</feature>
<dbReference type="RefSeq" id="WP_086987548.1">
    <property type="nucleotide sequence ID" value="NZ_FJNA01000003.1"/>
</dbReference>
<dbReference type="InterPro" id="IPR050882">
    <property type="entry name" value="Prepilin_peptidase/N-MTase"/>
</dbReference>
<dbReference type="Proteomes" id="UP000199042">
    <property type="component" value="Unassembled WGS sequence"/>
</dbReference>
<feature type="transmembrane region" description="Helical" evidence="2">
    <location>
        <begin position="91"/>
        <end position="114"/>
    </location>
</feature>
<gene>
    <name evidence="4" type="ORF">SAMN04488525_102114</name>
</gene>
<keyword evidence="2" id="KW-1133">Transmembrane helix</keyword>
<keyword evidence="2" id="KW-0812">Transmembrane</keyword>
<dbReference type="EMBL" id="FNQH01000002">
    <property type="protein sequence ID" value="SEA15779.1"/>
    <property type="molecule type" value="Genomic_DNA"/>
</dbReference>
<evidence type="ECO:0000256" key="2">
    <source>
        <dbReference type="SAM" id="Phobius"/>
    </source>
</evidence>
<dbReference type="Gene3D" id="1.20.120.1220">
    <property type="match status" value="1"/>
</dbReference>
<keyword evidence="2" id="KW-0472">Membrane</keyword>
<feature type="transmembrane region" description="Helical" evidence="2">
    <location>
        <begin position="51"/>
        <end position="71"/>
    </location>
</feature>
<dbReference type="GO" id="GO:0006465">
    <property type="term" value="P:signal peptide processing"/>
    <property type="evidence" value="ECO:0007669"/>
    <property type="project" value="TreeGrafter"/>
</dbReference>
<evidence type="ECO:0000256" key="1">
    <source>
        <dbReference type="ARBA" id="ARBA00005801"/>
    </source>
</evidence>
<reference evidence="4 5" key="1">
    <citation type="submission" date="2016-10" db="EMBL/GenBank/DDBJ databases">
        <authorList>
            <person name="Varghese N."/>
            <person name="Submissions S."/>
        </authorList>
    </citation>
    <scope>NUCLEOTIDE SEQUENCE [LARGE SCALE GENOMIC DNA]</scope>
    <source>
        <strain evidence="4 5">DSM 14526</strain>
    </source>
</reference>
<dbReference type="InterPro" id="IPR000045">
    <property type="entry name" value="Prepilin_IV_endopep_pep"/>
</dbReference>
<dbReference type="AlphaFoldDB" id="A0AB37ZY57"/>
<sequence>MVTANNMLVLMLVGASGFFDAKERKIPNKITFTGIIVGVIINLVTGGRTGLLLSIGGMLAGLAIFFIPFVMGGMGAGDVKLMGAIGALMGWQFSLLTALYSALVGGTMVIVYLLYTGKLRDYFKKIILSFIQLLFHFLNQLGNSEKIEHLPKRFVKNGQEYKKIYIPYGVAIAGGTILVLIASNQGFHIF</sequence>
<comment type="similarity">
    <text evidence="1">Belongs to the peptidase A24 family.</text>
</comment>
<dbReference type="PANTHER" id="PTHR30487:SF0">
    <property type="entry name" value="PREPILIN LEADER PEPTIDASE_N-METHYLTRANSFERASE-RELATED"/>
    <property type="match status" value="1"/>
</dbReference>
<feature type="transmembrane region" description="Helical" evidence="2">
    <location>
        <begin position="26"/>
        <end position="44"/>
    </location>
</feature>
<dbReference type="PANTHER" id="PTHR30487">
    <property type="entry name" value="TYPE 4 PREPILIN-LIKE PROTEINS LEADER PEPTIDE-PROCESSING ENZYME"/>
    <property type="match status" value="1"/>
</dbReference>
<proteinExistence type="inferred from homology"/>
<evidence type="ECO:0000259" key="3">
    <source>
        <dbReference type="Pfam" id="PF01478"/>
    </source>
</evidence>